<dbReference type="SMART" id="SM01121">
    <property type="entry name" value="Dak1_2"/>
    <property type="match status" value="1"/>
</dbReference>
<reference evidence="3 4" key="1">
    <citation type="submission" date="2015-11" db="EMBL/GenBank/DDBJ databases">
        <title>Genomic analysis of 38 Legionella species identifies large and diverse effector repertoires.</title>
        <authorList>
            <person name="Burstein D."/>
            <person name="Amaro F."/>
            <person name="Zusman T."/>
            <person name="Lifshitz Z."/>
            <person name="Cohen O."/>
            <person name="Gilbert J.A."/>
            <person name="Pupko T."/>
            <person name="Shuman H.A."/>
            <person name="Segal G."/>
        </authorList>
    </citation>
    <scope>NUCLEOTIDE SEQUENCE [LARGE SCALE GENOMIC DNA]</scope>
    <source>
        <strain evidence="3 4">ATCC 49508</strain>
    </source>
</reference>
<keyword evidence="4" id="KW-1185">Reference proteome</keyword>
<dbReference type="EMBL" id="LNZC01000012">
    <property type="protein sequence ID" value="KTD79760.1"/>
    <property type="molecule type" value="Genomic_DNA"/>
</dbReference>
<protein>
    <submittedName>
        <fullName evidence="3">Lipoprotein</fullName>
    </submittedName>
</protein>
<dbReference type="STRING" id="45076.Lwor_1274"/>
<dbReference type="InterPro" id="IPR036117">
    <property type="entry name" value="DhaL_dom_sf"/>
</dbReference>
<dbReference type="InterPro" id="IPR048394">
    <property type="entry name" value="FakA-like_M"/>
</dbReference>
<dbReference type="NCBIfam" id="TIGR00762">
    <property type="entry name" value="DegV"/>
    <property type="match status" value="1"/>
</dbReference>
<dbReference type="InterPro" id="IPR043168">
    <property type="entry name" value="DegV_C"/>
</dbReference>
<dbReference type="Pfam" id="PF02645">
    <property type="entry name" value="DegV"/>
    <property type="match status" value="1"/>
</dbReference>
<dbReference type="Pfam" id="PF21645">
    <property type="entry name" value="FakA-like_M"/>
    <property type="match status" value="1"/>
</dbReference>
<comment type="caution">
    <text evidence="3">The sequence shown here is derived from an EMBL/GenBank/DDBJ whole genome shotgun (WGS) entry which is preliminary data.</text>
</comment>
<dbReference type="Gene3D" id="1.25.40.340">
    <property type="match status" value="1"/>
</dbReference>
<dbReference type="PANTHER" id="PTHR33434:SF2">
    <property type="entry name" value="FATTY ACID-BINDING PROTEIN TM_1468"/>
    <property type="match status" value="1"/>
</dbReference>
<dbReference type="Gene3D" id="3.30.1180.10">
    <property type="match status" value="1"/>
</dbReference>
<dbReference type="PATRIC" id="fig|45076.6.peg.1391"/>
<dbReference type="GO" id="GO:0008289">
    <property type="term" value="F:lipid binding"/>
    <property type="evidence" value="ECO:0007669"/>
    <property type="project" value="UniProtKB-KW"/>
</dbReference>
<evidence type="ECO:0000313" key="3">
    <source>
        <dbReference type="EMBL" id="KTD79760.1"/>
    </source>
</evidence>
<dbReference type="SMART" id="SM01120">
    <property type="entry name" value="Dak2"/>
    <property type="match status" value="1"/>
</dbReference>
<evidence type="ECO:0000313" key="4">
    <source>
        <dbReference type="Proteomes" id="UP000054662"/>
    </source>
</evidence>
<dbReference type="Proteomes" id="UP000054662">
    <property type="component" value="Unassembled WGS sequence"/>
</dbReference>
<keyword evidence="3" id="KW-0449">Lipoprotein</keyword>
<dbReference type="PANTHER" id="PTHR33434">
    <property type="entry name" value="DEGV DOMAIN-CONTAINING PROTEIN DR_1986-RELATED"/>
    <property type="match status" value="1"/>
</dbReference>
<dbReference type="RefSeq" id="WP_058493081.1">
    <property type="nucleotide sequence ID" value="NZ_CBCRUR010000001.1"/>
</dbReference>
<evidence type="ECO:0000256" key="1">
    <source>
        <dbReference type="ARBA" id="ARBA00023121"/>
    </source>
</evidence>
<name>A0A0W1AF23_9GAMM</name>
<dbReference type="SUPFAM" id="SSF82549">
    <property type="entry name" value="DAK1/DegV-like"/>
    <property type="match status" value="1"/>
</dbReference>
<dbReference type="GO" id="GO:0006071">
    <property type="term" value="P:glycerol metabolic process"/>
    <property type="evidence" value="ECO:0007669"/>
    <property type="project" value="InterPro"/>
</dbReference>
<dbReference type="PROSITE" id="PS51482">
    <property type="entry name" value="DEGV"/>
    <property type="match status" value="1"/>
</dbReference>
<dbReference type="GO" id="GO:0004371">
    <property type="term" value="F:glycerone kinase activity"/>
    <property type="evidence" value="ECO:0007669"/>
    <property type="project" value="InterPro"/>
</dbReference>
<dbReference type="InterPro" id="IPR004007">
    <property type="entry name" value="DhaL_dom"/>
</dbReference>
<proteinExistence type="predicted"/>
<sequence length="590" mass="64310">MELHRLDAKTIHSAFLTACDFVIANREQLNAINVFPVADGDTGDNMSATALSVLSHSALQPTLQETLNSLANAALIGARGNSGMIFSQFFNGLTETELTAEYIDTLTFSRMLSQASHSVRSAILHPVEGTIITVIDAWSTSITNAAVDITCFNKLMEHVLPEVHQSLQKTAQMLTVLQEAHVVDAGALGFYHFITGFSDYLANPRALTAHHHHEECLKSHHELLDASDAPVQRYCTEITLAGESLDRSVIAHQLEQFGDSVVSSGNPKLCRFHVHCTQPALVFESLLNTGTITHAKAQDMLRQFQMLHQRKYPIALVTDSSADLAQSILDEYQIHIIQLNMHLDGHHLLDRICVNPDSFYDRLSTLKQYPKTSFPSPALLAEQISHLADHYEQVLILPISQGLSGTHDAIVKASEGLNNVHVVNSCQTSGGLGLLVRFAAQLIASGMPVNAIKQELIAKIAQIEIMVYVNNFDSLIRSGRIGRISGKIAQLTQIKPIIRLDCSGKPTLFDKAFSETKALTKLIRHVESMCQHQALDSYGLVHAGVPEKALSFAQLTAEAFGQPPAFIESASTALGLHAGKGSVALAAMMK</sequence>
<keyword evidence="1" id="KW-0446">Lipid-binding</keyword>
<dbReference type="OrthoDB" id="9760324at2"/>
<dbReference type="PROSITE" id="PS51480">
    <property type="entry name" value="DHAL"/>
    <property type="match status" value="1"/>
</dbReference>
<dbReference type="Gene3D" id="3.40.50.10170">
    <property type="match status" value="1"/>
</dbReference>
<dbReference type="InterPro" id="IPR003797">
    <property type="entry name" value="DegV"/>
</dbReference>
<dbReference type="Pfam" id="PF02734">
    <property type="entry name" value="Dak2"/>
    <property type="match status" value="1"/>
</dbReference>
<accession>A0A0W1AF23</accession>
<organism evidence="3 4">
    <name type="scientific">Legionella worsleiensis</name>
    <dbReference type="NCBI Taxonomy" id="45076"/>
    <lineage>
        <taxon>Bacteria</taxon>
        <taxon>Pseudomonadati</taxon>
        <taxon>Pseudomonadota</taxon>
        <taxon>Gammaproteobacteria</taxon>
        <taxon>Legionellales</taxon>
        <taxon>Legionellaceae</taxon>
        <taxon>Legionella</taxon>
    </lineage>
</organism>
<gene>
    <name evidence="3" type="primary">yfhG</name>
    <name evidence="3" type="ORF">Lwor_1274</name>
</gene>
<dbReference type="InterPro" id="IPR033470">
    <property type="entry name" value="FakA-like_C"/>
</dbReference>
<feature type="domain" description="DhaL" evidence="2">
    <location>
        <begin position="9"/>
        <end position="199"/>
    </location>
</feature>
<dbReference type="SUPFAM" id="SSF101473">
    <property type="entry name" value="DhaL-like"/>
    <property type="match status" value="1"/>
</dbReference>
<dbReference type="AlphaFoldDB" id="A0A0W1AF23"/>
<evidence type="ECO:0000259" key="2">
    <source>
        <dbReference type="PROSITE" id="PS51480"/>
    </source>
</evidence>
<dbReference type="InterPro" id="IPR050270">
    <property type="entry name" value="DegV_domain_contain"/>
</dbReference>